<protein>
    <submittedName>
        <fullName evidence="2">Uncharacterized protein</fullName>
    </submittedName>
</protein>
<evidence type="ECO:0000313" key="4">
    <source>
        <dbReference type="Proteomes" id="UP000677228"/>
    </source>
</evidence>
<comment type="caution">
    <text evidence="2">The sequence shown here is derived from an EMBL/GenBank/DDBJ whole genome shotgun (WGS) entry which is preliminary data.</text>
</comment>
<reference evidence="2" key="1">
    <citation type="submission" date="2021-02" db="EMBL/GenBank/DDBJ databases">
        <authorList>
            <person name="Nowell W R."/>
        </authorList>
    </citation>
    <scope>NUCLEOTIDE SEQUENCE</scope>
</reference>
<feature type="compositionally biased region" description="Low complexity" evidence="1">
    <location>
        <begin position="35"/>
        <end position="59"/>
    </location>
</feature>
<dbReference type="Proteomes" id="UP000677228">
    <property type="component" value="Unassembled WGS sequence"/>
</dbReference>
<proteinExistence type="predicted"/>
<accession>A0A8S2GDX3</accession>
<gene>
    <name evidence="2" type="ORF">OVA965_LOCUS45403</name>
    <name evidence="3" type="ORF">TMI583_LOCUS48878</name>
</gene>
<feature type="non-terminal residue" evidence="2">
    <location>
        <position position="1"/>
    </location>
</feature>
<dbReference type="AlphaFoldDB" id="A0A8S2GDX3"/>
<dbReference type="EMBL" id="CAJNOK010071222">
    <property type="protein sequence ID" value="CAF1663487.1"/>
    <property type="molecule type" value="Genomic_DNA"/>
</dbReference>
<feature type="region of interest" description="Disordered" evidence="1">
    <location>
        <begin position="35"/>
        <end position="67"/>
    </location>
</feature>
<evidence type="ECO:0000313" key="2">
    <source>
        <dbReference type="EMBL" id="CAF1663487.1"/>
    </source>
</evidence>
<evidence type="ECO:0000313" key="3">
    <source>
        <dbReference type="EMBL" id="CAF4525472.1"/>
    </source>
</evidence>
<evidence type="ECO:0000256" key="1">
    <source>
        <dbReference type="SAM" id="MobiDB-lite"/>
    </source>
</evidence>
<sequence>MQLQVEIEFMKIYLLFCSANGNNDLLTFSSRISSSSYYSTSSPVTPTTSSSTISSAPKSTEPKIDSTTKAASMKPVATVVKVKPKSMKTTDYEATYTANNFITAIRAMHEYL</sequence>
<dbReference type="EMBL" id="CAJOBA010102517">
    <property type="protein sequence ID" value="CAF4525472.1"/>
    <property type="molecule type" value="Genomic_DNA"/>
</dbReference>
<name>A0A8S2GDX3_9BILA</name>
<organism evidence="2 4">
    <name type="scientific">Didymodactylos carnosus</name>
    <dbReference type="NCBI Taxonomy" id="1234261"/>
    <lineage>
        <taxon>Eukaryota</taxon>
        <taxon>Metazoa</taxon>
        <taxon>Spiralia</taxon>
        <taxon>Gnathifera</taxon>
        <taxon>Rotifera</taxon>
        <taxon>Eurotatoria</taxon>
        <taxon>Bdelloidea</taxon>
        <taxon>Philodinida</taxon>
        <taxon>Philodinidae</taxon>
        <taxon>Didymodactylos</taxon>
    </lineage>
</organism>
<dbReference type="Proteomes" id="UP000682733">
    <property type="component" value="Unassembled WGS sequence"/>
</dbReference>